<comment type="caution">
    <text evidence="9">The sequence shown here is derived from an EMBL/GenBank/DDBJ whole genome shotgun (WGS) entry which is preliminary data.</text>
</comment>
<dbReference type="HAMAP" id="MF_01114">
    <property type="entry name" value="RecX"/>
    <property type="match status" value="1"/>
</dbReference>
<evidence type="ECO:0000256" key="1">
    <source>
        <dbReference type="ARBA" id="ARBA00004496"/>
    </source>
</evidence>
<dbReference type="InterPro" id="IPR003783">
    <property type="entry name" value="Regulatory_RecX"/>
</dbReference>
<keyword evidence="4 5" id="KW-0963">Cytoplasm</keyword>
<comment type="similarity">
    <text evidence="2 5">Belongs to the RecX family.</text>
</comment>
<dbReference type="PANTHER" id="PTHR33602">
    <property type="entry name" value="REGULATORY PROTEIN RECX FAMILY PROTEIN"/>
    <property type="match status" value="1"/>
</dbReference>
<protein>
    <recommendedName>
        <fullName evidence="3 5">Regulatory protein RecX</fullName>
    </recommendedName>
</protein>
<evidence type="ECO:0000256" key="3">
    <source>
        <dbReference type="ARBA" id="ARBA00018111"/>
    </source>
</evidence>
<dbReference type="InterPro" id="IPR053925">
    <property type="entry name" value="RecX_HTH_3rd"/>
</dbReference>
<dbReference type="Pfam" id="PF02631">
    <property type="entry name" value="RecX_HTH2"/>
    <property type="match status" value="1"/>
</dbReference>
<dbReference type="InterPro" id="IPR036388">
    <property type="entry name" value="WH-like_DNA-bd_sf"/>
</dbReference>
<comment type="subcellular location">
    <subcellularLocation>
        <location evidence="1 5">Cytoplasm</location>
    </subcellularLocation>
</comment>
<organism evidence="9 10">
    <name type="scientific">Cryobacterium sinapicolor</name>
    <dbReference type="NCBI Taxonomy" id="1259236"/>
    <lineage>
        <taxon>Bacteria</taxon>
        <taxon>Bacillati</taxon>
        <taxon>Actinomycetota</taxon>
        <taxon>Actinomycetes</taxon>
        <taxon>Micrococcales</taxon>
        <taxon>Microbacteriaceae</taxon>
        <taxon>Cryobacterium</taxon>
    </lineage>
</organism>
<feature type="region of interest" description="Disordered" evidence="6">
    <location>
        <begin position="1"/>
        <end position="23"/>
    </location>
</feature>
<accession>A0ABY2JGQ2</accession>
<feature type="region of interest" description="Disordered" evidence="6">
    <location>
        <begin position="53"/>
        <end position="107"/>
    </location>
</feature>
<feature type="domain" description="RecX second three-helical" evidence="7">
    <location>
        <begin position="155"/>
        <end position="192"/>
    </location>
</feature>
<sequence>MVHPEPTDKVASLSAARRKSAARGTAAARAVEPAAAEAEANLIAAERLAPVTYLGGGAPAAPTGAGDEEFGVERFAEGDDETDDETEDEAPDETPESLVARAADDREHAEGVLRQRLRGRSLSASEARTVLAGTEVAEHEIEEIIERFTELSYIDEGRLADQIVHSHHERKGLGRSGVQAEMRRRGLDQDLILSKLDEMPDDETERAIEIAIKRVGQLGRLDDQTIDRRLNAFLMRKGYSSSIVRVAVKAALASRGGSPSRVRFQ</sequence>
<dbReference type="Proteomes" id="UP000297853">
    <property type="component" value="Unassembled WGS sequence"/>
</dbReference>
<evidence type="ECO:0000313" key="9">
    <source>
        <dbReference type="EMBL" id="TFD05300.1"/>
    </source>
</evidence>
<dbReference type="PANTHER" id="PTHR33602:SF1">
    <property type="entry name" value="REGULATORY PROTEIN RECX FAMILY PROTEIN"/>
    <property type="match status" value="1"/>
</dbReference>
<gene>
    <name evidence="5" type="primary">recX</name>
    <name evidence="9" type="ORF">E3T28_00745</name>
</gene>
<dbReference type="Gene3D" id="1.10.10.10">
    <property type="entry name" value="Winged helix-like DNA-binding domain superfamily/Winged helix DNA-binding domain"/>
    <property type="match status" value="1"/>
</dbReference>
<feature type="compositionally biased region" description="Acidic residues" evidence="6">
    <location>
        <begin position="78"/>
        <end position="95"/>
    </location>
</feature>
<dbReference type="Pfam" id="PF21981">
    <property type="entry name" value="RecX_HTH3"/>
    <property type="match status" value="1"/>
</dbReference>
<evidence type="ECO:0000256" key="5">
    <source>
        <dbReference type="HAMAP-Rule" id="MF_01114"/>
    </source>
</evidence>
<evidence type="ECO:0000259" key="7">
    <source>
        <dbReference type="Pfam" id="PF02631"/>
    </source>
</evidence>
<reference evidence="9 10" key="1">
    <citation type="submission" date="2019-03" db="EMBL/GenBank/DDBJ databases">
        <title>Genomics of glacier-inhabiting Cryobacterium strains.</title>
        <authorList>
            <person name="Liu Q."/>
            <person name="Xin Y.-H."/>
        </authorList>
    </citation>
    <scope>NUCLEOTIDE SEQUENCE [LARGE SCALE GENOMIC DNA]</scope>
    <source>
        <strain evidence="9 10">TMT1-23-1</strain>
    </source>
</reference>
<dbReference type="RefSeq" id="WP_134426948.1">
    <property type="nucleotide sequence ID" value="NZ_SOGQ01000009.1"/>
</dbReference>
<keyword evidence="10" id="KW-1185">Reference proteome</keyword>
<feature type="domain" description="RecX third three-helical" evidence="8">
    <location>
        <begin position="201"/>
        <end position="247"/>
    </location>
</feature>
<name>A0ABY2JGQ2_9MICO</name>
<dbReference type="InterPro" id="IPR053924">
    <property type="entry name" value="RecX_HTH_2nd"/>
</dbReference>
<evidence type="ECO:0000256" key="2">
    <source>
        <dbReference type="ARBA" id="ARBA00009695"/>
    </source>
</evidence>
<evidence type="ECO:0000256" key="6">
    <source>
        <dbReference type="SAM" id="MobiDB-lite"/>
    </source>
</evidence>
<evidence type="ECO:0000259" key="8">
    <source>
        <dbReference type="Pfam" id="PF21981"/>
    </source>
</evidence>
<evidence type="ECO:0000313" key="10">
    <source>
        <dbReference type="Proteomes" id="UP000297853"/>
    </source>
</evidence>
<proteinExistence type="inferred from homology"/>
<comment type="function">
    <text evidence="5">Modulates RecA activity.</text>
</comment>
<dbReference type="EMBL" id="SOGQ01000009">
    <property type="protein sequence ID" value="TFD05300.1"/>
    <property type="molecule type" value="Genomic_DNA"/>
</dbReference>
<evidence type="ECO:0000256" key="4">
    <source>
        <dbReference type="ARBA" id="ARBA00022490"/>
    </source>
</evidence>